<comment type="caution">
    <text evidence="3">The sequence shown here is derived from an EMBL/GenBank/DDBJ whole genome shotgun (WGS) entry which is preliminary data.</text>
</comment>
<gene>
    <name evidence="3" type="ORF">ACFQRB_01850</name>
</gene>
<feature type="domain" description="DUF7347" evidence="1">
    <location>
        <begin position="9"/>
        <end position="87"/>
    </location>
</feature>
<keyword evidence="4" id="KW-1185">Reference proteome</keyword>
<reference evidence="3 4" key="1">
    <citation type="journal article" date="2019" name="Int. J. Syst. Evol. Microbiol.">
        <title>The Global Catalogue of Microorganisms (GCM) 10K type strain sequencing project: providing services to taxonomists for standard genome sequencing and annotation.</title>
        <authorList>
            <consortium name="The Broad Institute Genomics Platform"/>
            <consortium name="The Broad Institute Genome Sequencing Center for Infectious Disease"/>
            <person name="Wu L."/>
            <person name="Ma J."/>
        </authorList>
    </citation>
    <scope>NUCLEOTIDE SEQUENCE [LARGE SCALE GENOMIC DNA]</scope>
    <source>
        <strain evidence="3 4">DT92</strain>
    </source>
</reference>
<name>A0ABD5XPY4_9EURY</name>
<feature type="domain" description="DUF7351" evidence="2">
    <location>
        <begin position="106"/>
        <end position="272"/>
    </location>
</feature>
<dbReference type="Gene3D" id="1.10.10.10">
    <property type="entry name" value="Winged helix-like DNA-binding domain superfamily/Winged helix DNA-binding domain"/>
    <property type="match status" value="1"/>
</dbReference>
<dbReference type="CDD" id="cd00090">
    <property type="entry name" value="HTH_ARSR"/>
    <property type="match status" value="1"/>
</dbReference>
<organism evidence="3 4">
    <name type="scientific">Halobaculum litoreum</name>
    <dbReference type="NCBI Taxonomy" id="3031998"/>
    <lineage>
        <taxon>Archaea</taxon>
        <taxon>Methanobacteriati</taxon>
        <taxon>Methanobacteriota</taxon>
        <taxon>Stenosarchaea group</taxon>
        <taxon>Halobacteria</taxon>
        <taxon>Halobacteriales</taxon>
        <taxon>Haloferacaceae</taxon>
        <taxon>Halobaculum</taxon>
    </lineage>
</organism>
<evidence type="ECO:0000313" key="3">
    <source>
        <dbReference type="EMBL" id="MFC7135680.1"/>
    </source>
</evidence>
<dbReference type="EMBL" id="JBHSZG010000001">
    <property type="protein sequence ID" value="MFC7135680.1"/>
    <property type="molecule type" value="Genomic_DNA"/>
</dbReference>
<evidence type="ECO:0000259" key="2">
    <source>
        <dbReference type="Pfam" id="PF24042"/>
    </source>
</evidence>
<evidence type="ECO:0000259" key="1">
    <source>
        <dbReference type="Pfam" id="PF24038"/>
    </source>
</evidence>
<dbReference type="InterPro" id="IPR036388">
    <property type="entry name" value="WH-like_DNA-bd_sf"/>
</dbReference>
<dbReference type="InterPro" id="IPR055771">
    <property type="entry name" value="DUF7347"/>
</dbReference>
<accession>A0ABD5XPY4</accession>
<dbReference type="AlphaFoldDB" id="A0ABD5XPY4"/>
<dbReference type="Pfam" id="PF24038">
    <property type="entry name" value="DUF7347"/>
    <property type="match status" value="1"/>
</dbReference>
<evidence type="ECO:0000313" key="4">
    <source>
        <dbReference type="Proteomes" id="UP001596368"/>
    </source>
</evidence>
<dbReference type="InterPro" id="IPR011991">
    <property type="entry name" value="ArsR-like_HTH"/>
</dbReference>
<sequence length="286" mass="32149">MGDDHPSRRTFELLANEVRLRVITALGDASGAGGYATLAFSEIQRAAGVDDSSRLTYHLDELRDEFVEKTAEGYTLTLAGIRAYQAVIAHRSGPEVEVEPFDVDIPCGSCGDDLEAWYTDGRGNLGCHTCGDRTFRYPVDPSHIDPRAPETVLESLELRLRRDHNSMFHGLCPYCGGRAESTFDLASDHWADSGMRHQDLTVHTSCLECSWFFVTNVDAVLRTKEVVWAFCAERGVDWTSLLWTEDVDCTVESFQREPLRVRSHIDIEETDCRSFWTRTSTSSNEP</sequence>
<dbReference type="Pfam" id="PF24042">
    <property type="entry name" value="DUF7351"/>
    <property type="match status" value="1"/>
</dbReference>
<protein>
    <submittedName>
        <fullName evidence="3">ArsR/SmtB family transcription factor</fullName>
    </submittedName>
</protein>
<dbReference type="InterPro" id="IPR055775">
    <property type="entry name" value="DUF7351"/>
</dbReference>
<proteinExistence type="predicted"/>
<dbReference type="Proteomes" id="UP001596368">
    <property type="component" value="Unassembled WGS sequence"/>
</dbReference>